<dbReference type="HOGENOM" id="CLU_1884415_0_0_0"/>
<organism evidence="1">
    <name type="scientific">Solibacter usitatus (strain Ellin6076)</name>
    <dbReference type="NCBI Taxonomy" id="234267"/>
    <lineage>
        <taxon>Bacteria</taxon>
        <taxon>Pseudomonadati</taxon>
        <taxon>Acidobacteriota</taxon>
        <taxon>Terriglobia</taxon>
        <taxon>Bryobacterales</taxon>
        <taxon>Solibacteraceae</taxon>
        <taxon>Candidatus Solibacter</taxon>
    </lineage>
</organism>
<dbReference type="STRING" id="234267.Acid_4107"/>
<dbReference type="AlphaFoldDB" id="Q01Z44"/>
<protein>
    <submittedName>
        <fullName evidence="1">Uncharacterized protein</fullName>
    </submittedName>
</protein>
<dbReference type="InParanoid" id="Q01Z44"/>
<reference evidence="1" key="1">
    <citation type="submission" date="2006-10" db="EMBL/GenBank/DDBJ databases">
        <title>Complete sequence of Solibacter usitatus Ellin6076.</title>
        <authorList>
            <consortium name="US DOE Joint Genome Institute"/>
            <person name="Copeland A."/>
            <person name="Lucas S."/>
            <person name="Lapidus A."/>
            <person name="Barry K."/>
            <person name="Detter J.C."/>
            <person name="Glavina del Rio T."/>
            <person name="Hammon N."/>
            <person name="Israni S."/>
            <person name="Dalin E."/>
            <person name="Tice H."/>
            <person name="Pitluck S."/>
            <person name="Thompson L.S."/>
            <person name="Brettin T."/>
            <person name="Bruce D."/>
            <person name="Han C."/>
            <person name="Tapia R."/>
            <person name="Gilna P."/>
            <person name="Schmutz J."/>
            <person name="Larimer F."/>
            <person name="Land M."/>
            <person name="Hauser L."/>
            <person name="Kyrpides N."/>
            <person name="Mikhailova N."/>
            <person name="Janssen P.H."/>
            <person name="Kuske C.R."/>
            <person name="Richardson P."/>
        </authorList>
    </citation>
    <scope>NUCLEOTIDE SEQUENCE</scope>
    <source>
        <strain evidence="1">Ellin6076</strain>
    </source>
</reference>
<proteinExistence type="predicted"/>
<dbReference type="EMBL" id="CP000473">
    <property type="protein sequence ID" value="ABJ85071.1"/>
    <property type="molecule type" value="Genomic_DNA"/>
</dbReference>
<name>Q01Z44_SOLUE</name>
<dbReference type="KEGG" id="sus:Acid_4107"/>
<evidence type="ECO:0000313" key="1">
    <source>
        <dbReference type="EMBL" id="ABJ85071.1"/>
    </source>
</evidence>
<accession>Q01Z44</accession>
<dbReference type="OrthoDB" id="9970692at2"/>
<sequence>MGVTFKTARRLRGFAEFARPFLVAGEREGFARIREAFFILRSTNKAMGKRLEKAPKSCVKCEHWAAVKSKLRVADVLTRVVEKMEKSLDATDFKASLGDYLKLVQIEKEVGGEDEPKEIKVTWVQPEPDEPNTVE</sequence>
<gene>
    <name evidence="1" type="ordered locus">Acid_4107</name>
</gene>